<feature type="transmembrane region" description="Helical" evidence="5">
    <location>
        <begin position="229"/>
        <end position="250"/>
    </location>
</feature>
<dbReference type="AlphaFoldDB" id="A0A8T0CES6"/>
<feature type="transmembrane region" description="Helical" evidence="5">
    <location>
        <begin position="206"/>
        <end position="224"/>
    </location>
</feature>
<accession>A0A8T0CES6</accession>
<evidence type="ECO:0000256" key="4">
    <source>
        <dbReference type="ARBA" id="ARBA00023136"/>
    </source>
</evidence>
<keyword evidence="2 5" id="KW-0812">Transmembrane</keyword>
<evidence type="ECO:0000256" key="2">
    <source>
        <dbReference type="ARBA" id="ARBA00022692"/>
    </source>
</evidence>
<dbReference type="SUPFAM" id="SSF103473">
    <property type="entry name" value="MFS general substrate transporter"/>
    <property type="match status" value="1"/>
</dbReference>
<evidence type="ECO:0000256" key="5">
    <source>
        <dbReference type="SAM" id="Phobius"/>
    </source>
</evidence>
<feature type="transmembrane region" description="Helical" evidence="5">
    <location>
        <begin position="92"/>
        <end position="114"/>
    </location>
</feature>
<keyword evidence="4 5" id="KW-0472">Membrane</keyword>
<dbReference type="InterPro" id="IPR036259">
    <property type="entry name" value="MFS_trans_sf"/>
</dbReference>
<evidence type="ECO:0000313" key="6">
    <source>
        <dbReference type="EMBL" id="KAF7845833.1"/>
    </source>
</evidence>
<proteinExistence type="predicted"/>
<organism evidence="6 7">
    <name type="scientific">Corymbia citriodora subsp. variegata</name>
    <dbReference type="NCBI Taxonomy" id="360336"/>
    <lineage>
        <taxon>Eukaryota</taxon>
        <taxon>Viridiplantae</taxon>
        <taxon>Streptophyta</taxon>
        <taxon>Embryophyta</taxon>
        <taxon>Tracheophyta</taxon>
        <taxon>Spermatophyta</taxon>
        <taxon>Magnoliopsida</taxon>
        <taxon>eudicotyledons</taxon>
        <taxon>Gunneridae</taxon>
        <taxon>Pentapetalae</taxon>
        <taxon>rosids</taxon>
        <taxon>malvids</taxon>
        <taxon>Myrtales</taxon>
        <taxon>Myrtaceae</taxon>
        <taxon>Myrtoideae</taxon>
        <taxon>Eucalypteae</taxon>
        <taxon>Corymbia</taxon>
    </lineage>
</organism>
<keyword evidence="7" id="KW-1185">Reference proteome</keyword>
<feature type="transmembrane region" description="Helical" evidence="5">
    <location>
        <begin position="262"/>
        <end position="284"/>
    </location>
</feature>
<protein>
    <recommendedName>
        <fullName evidence="8">Major facilitator superfamily (MFS) profile domain-containing protein</fullName>
    </recommendedName>
</protein>
<dbReference type="PANTHER" id="PTHR42718">
    <property type="entry name" value="MAJOR FACILITATOR SUPERFAMILY MULTIDRUG TRANSPORTER MFSC"/>
    <property type="match status" value="1"/>
</dbReference>
<gene>
    <name evidence="6" type="ORF">BT93_L0402</name>
</gene>
<dbReference type="Gene3D" id="1.20.1250.20">
    <property type="entry name" value="MFS general substrate transporter like domains"/>
    <property type="match status" value="1"/>
</dbReference>
<dbReference type="Proteomes" id="UP000806378">
    <property type="component" value="Unassembled WGS sequence"/>
</dbReference>
<dbReference type="GO" id="GO:0022857">
    <property type="term" value="F:transmembrane transporter activity"/>
    <property type="evidence" value="ECO:0007669"/>
    <property type="project" value="InterPro"/>
</dbReference>
<dbReference type="OrthoDB" id="1938638at2759"/>
<name>A0A8T0CES6_CORYI</name>
<dbReference type="Gene3D" id="1.20.1720.10">
    <property type="entry name" value="Multidrug resistance protein D"/>
    <property type="match status" value="1"/>
</dbReference>
<evidence type="ECO:0000256" key="1">
    <source>
        <dbReference type="ARBA" id="ARBA00004141"/>
    </source>
</evidence>
<comment type="subcellular location">
    <subcellularLocation>
        <location evidence="1">Membrane</location>
        <topology evidence="1">Multi-pass membrane protein</topology>
    </subcellularLocation>
</comment>
<evidence type="ECO:0008006" key="8">
    <source>
        <dbReference type="Google" id="ProtNLM"/>
    </source>
</evidence>
<feature type="transmembrane region" description="Helical" evidence="5">
    <location>
        <begin position="24"/>
        <end position="47"/>
    </location>
</feature>
<dbReference type="GO" id="GO:0016020">
    <property type="term" value="C:membrane"/>
    <property type="evidence" value="ECO:0007669"/>
    <property type="project" value="UniProtKB-SubCell"/>
</dbReference>
<feature type="transmembrane region" description="Helical" evidence="5">
    <location>
        <begin position="341"/>
        <end position="361"/>
    </location>
</feature>
<feature type="transmembrane region" description="Helical" evidence="5">
    <location>
        <begin position="53"/>
        <end position="71"/>
    </location>
</feature>
<reference evidence="6" key="1">
    <citation type="submission" date="2020-05" db="EMBL/GenBank/DDBJ databases">
        <title>WGS assembly of Corymbia citriodora subspecies variegata.</title>
        <authorList>
            <person name="Barry K."/>
            <person name="Hundley H."/>
            <person name="Shu S."/>
            <person name="Jenkins J."/>
            <person name="Grimwood J."/>
            <person name="Baten A."/>
        </authorList>
    </citation>
    <scope>NUCLEOTIDE SEQUENCE</scope>
    <source>
        <strain evidence="6">CV2-018</strain>
    </source>
</reference>
<feature type="transmembrane region" description="Helical" evidence="5">
    <location>
        <begin position="296"/>
        <end position="321"/>
    </location>
</feature>
<feature type="transmembrane region" description="Helical" evidence="5">
    <location>
        <begin position="165"/>
        <end position="186"/>
    </location>
</feature>
<dbReference type="PANTHER" id="PTHR42718:SF27">
    <property type="entry name" value="TRANSPORTER, PUTATIVE-RELATED"/>
    <property type="match status" value="1"/>
</dbReference>
<sequence length="372" mass="40281">MAMHLPSSVSIVTRHVEAGKKRNLGFACLGLSMPFGFAFGLVVGGILTDTTGWRSGFYIPAAIMSLQTLIASRVVPADMPRHDTMRRLKNEIDWVGALIGCSSLAMFSYVLAVISTDAHNIESPSIVGLLVSSVVLMALFPWWMWYQERNGRPALVPNKLWHNHIFTAICVLTILLWAVGNAMELFSSLYFQEVQHFSALQASLRILPALLVGSCMNLLTGYLVDSTPIYVLTLGALTLSAAGPLIMAVIPPEWSYWRGAFFAQLLSPIAGDILFTVGLVVVSSSFPESTQALAGAVYNTVAFFGISFGVNLMQVVSLLVTKDTKYTDKNSPLALLPGYRASFWTMFAFGATCVAVAGLGLRGIGKIGTKRD</sequence>
<feature type="transmembrane region" description="Helical" evidence="5">
    <location>
        <begin position="126"/>
        <end position="145"/>
    </location>
</feature>
<dbReference type="EMBL" id="MU099418">
    <property type="protein sequence ID" value="KAF7845833.1"/>
    <property type="molecule type" value="Genomic_DNA"/>
</dbReference>
<dbReference type="InterPro" id="IPR011701">
    <property type="entry name" value="MFS"/>
</dbReference>
<evidence type="ECO:0000256" key="3">
    <source>
        <dbReference type="ARBA" id="ARBA00022989"/>
    </source>
</evidence>
<comment type="caution">
    <text evidence="6">The sequence shown here is derived from an EMBL/GenBank/DDBJ whole genome shotgun (WGS) entry which is preliminary data.</text>
</comment>
<evidence type="ECO:0000313" key="7">
    <source>
        <dbReference type="Proteomes" id="UP000806378"/>
    </source>
</evidence>
<dbReference type="Gramene" id="rna-gnl|WGS:JABURB|Cocit.L0402.1">
    <property type="protein sequence ID" value="cds-KAF7845833.1"/>
    <property type="gene ID" value="gene-BT93_L0402"/>
</dbReference>
<keyword evidence="3 5" id="KW-1133">Transmembrane helix</keyword>
<dbReference type="Pfam" id="PF07690">
    <property type="entry name" value="MFS_1"/>
    <property type="match status" value="1"/>
</dbReference>